<dbReference type="RefSeq" id="WP_124086050.1">
    <property type="nucleotide sequence ID" value="NZ_UXAW01000054.1"/>
</dbReference>
<evidence type="ECO:0000313" key="3">
    <source>
        <dbReference type="Proteomes" id="UP000277498"/>
    </source>
</evidence>
<dbReference type="AlphaFoldDB" id="A0A3P5WY07"/>
<reference evidence="2 3" key="1">
    <citation type="submission" date="2018-11" db="EMBL/GenBank/DDBJ databases">
        <authorList>
            <person name="Criscuolo A."/>
        </authorList>
    </citation>
    <scope>NUCLEOTIDE SEQUENCE [LARGE SCALE GENOMIC DNA]</scope>
    <source>
        <strain evidence="2">ACIP111625</strain>
    </source>
</reference>
<dbReference type="OrthoDB" id="7775664at2"/>
<name>A0A3P5WY07_9RHOB</name>
<accession>A0A3P5WY07</accession>
<dbReference type="Proteomes" id="UP000277498">
    <property type="component" value="Unassembled WGS sequence"/>
</dbReference>
<feature type="region of interest" description="Disordered" evidence="1">
    <location>
        <begin position="1"/>
        <end position="64"/>
    </location>
</feature>
<dbReference type="EMBL" id="UXAW01000054">
    <property type="protein sequence ID" value="VDC26392.1"/>
    <property type="molecule type" value="Genomic_DNA"/>
</dbReference>
<protein>
    <submittedName>
        <fullName evidence="2">Uncharacterized protein</fullName>
    </submittedName>
</protein>
<evidence type="ECO:0000313" key="2">
    <source>
        <dbReference type="EMBL" id="VDC26392.1"/>
    </source>
</evidence>
<organism evidence="2 3">
    <name type="scientific">Pseudogemmobacter humi</name>
    <dbReference type="NCBI Taxonomy" id="2483812"/>
    <lineage>
        <taxon>Bacteria</taxon>
        <taxon>Pseudomonadati</taxon>
        <taxon>Pseudomonadota</taxon>
        <taxon>Alphaproteobacteria</taxon>
        <taxon>Rhodobacterales</taxon>
        <taxon>Paracoccaceae</taxon>
        <taxon>Pseudogemmobacter</taxon>
    </lineage>
</organism>
<keyword evidence="3" id="KW-1185">Reference proteome</keyword>
<proteinExistence type="predicted"/>
<feature type="compositionally biased region" description="Polar residues" evidence="1">
    <location>
        <begin position="34"/>
        <end position="44"/>
    </location>
</feature>
<gene>
    <name evidence="2" type="ORF">XINFAN_01631</name>
</gene>
<feature type="compositionally biased region" description="Basic and acidic residues" evidence="1">
    <location>
        <begin position="49"/>
        <end position="64"/>
    </location>
</feature>
<feature type="compositionally biased region" description="Basic and acidic residues" evidence="1">
    <location>
        <begin position="1"/>
        <end position="14"/>
    </location>
</feature>
<sequence length="64" mass="7165">MTRPDFDKEAENTKFDVQQEAQKQKMGHAGQPGNPHTAQRTNEPNAGGENREVGNRKGRMDDRG</sequence>
<evidence type="ECO:0000256" key="1">
    <source>
        <dbReference type="SAM" id="MobiDB-lite"/>
    </source>
</evidence>